<protein>
    <recommendedName>
        <fullName evidence="1">Semialdehyde dehydrogenase NAD-binding domain-containing protein</fullName>
    </recommendedName>
</protein>
<dbReference type="Gene3D" id="3.40.50.720">
    <property type="entry name" value="NAD(P)-binding Rossmann-like Domain"/>
    <property type="match status" value="1"/>
</dbReference>
<gene>
    <name evidence="2" type="ORF">LCGC14_2363010</name>
</gene>
<organism evidence="2">
    <name type="scientific">marine sediment metagenome</name>
    <dbReference type="NCBI Taxonomy" id="412755"/>
    <lineage>
        <taxon>unclassified sequences</taxon>
        <taxon>metagenomes</taxon>
        <taxon>ecological metagenomes</taxon>
    </lineage>
</organism>
<dbReference type="InterPro" id="IPR000534">
    <property type="entry name" value="Semialdehyde_DH_NAD-bd"/>
</dbReference>
<dbReference type="InterPro" id="IPR036291">
    <property type="entry name" value="NAD(P)-bd_dom_sf"/>
</dbReference>
<name>A0A0F9EIG8_9ZZZZ</name>
<accession>A0A0F9EIG8</accession>
<evidence type="ECO:0000259" key="1">
    <source>
        <dbReference type="Pfam" id="PF01118"/>
    </source>
</evidence>
<reference evidence="2" key="1">
    <citation type="journal article" date="2015" name="Nature">
        <title>Complex archaea that bridge the gap between prokaryotes and eukaryotes.</title>
        <authorList>
            <person name="Spang A."/>
            <person name="Saw J.H."/>
            <person name="Jorgensen S.L."/>
            <person name="Zaremba-Niedzwiedzka K."/>
            <person name="Martijn J."/>
            <person name="Lind A.E."/>
            <person name="van Eijk R."/>
            <person name="Schleper C."/>
            <person name="Guy L."/>
            <person name="Ettema T.J."/>
        </authorList>
    </citation>
    <scope>NUCLEOTIDE SEQUENCE</scope>
</reference>
<dbReference type="GO" id="GO:0016620">
    <property type="term" value="F:oxidoreductase activity, acting on the aldehyde or oxo group of donors, NAD or NADP as acceptor"/>
    <property type="evidence" value="ECO:0007669"/>
    <property type="project" value="InterPro"/>
</dbReference>
<dbReference type="Pfam" id="PF01118">
    <property type="entry name" value="Semialdhyde_dh"/>
    <property type="match status" value="1"/>
</dbReference>
<proteinExistence type="predicted"/>
<dbReference type="SUPFAM" id="SSF51735">
    <property type="entry name" value="NAD(P)-binding Rossmann-fold domains"/>
    <property type="match status" value="1"/>
</dbReference>
<dbReference type="EMBL" id="LAZR01034662">
    <property type="protein sequence ID" value="KKL44705.1"/>
    <property type="molecule type" value="Genomic_DNA"/>
</dbReference>
<feature type="domain" description="Semialdehyde dehydrogenase NAD-binding" evidence="1">
    <location>
        <begin position="6"/>
        <end position="50"/>
    </location>
</feature>
<dbReference type="AlphaFoldDB" id="A0A0F9EIG8"/>
<evidence type="ECO:0000313" key="2">
    <source>
        <dbReference type="EMBL" id="KKL44705.1"/>
    </source>
</evidence>
<comment type="caution">
    <text evidence="2">The sequence shown here is derived from an EMBL/GenBank/DDBJ whole genome shotgun (WGS) entry which is preliminary data.</text>
</comment>
<sequence length="73" mass="8016">MNKTINVSIIGVAGYGGTELIKLLLFHPRANLDFVTSRKYVGIMVSSVNRFLSGDFRLDNPQDCLLFGPGKLS</sequence>
<dbReference type="GO" id="GO:0051287">
    <property type="term" value="F:NAD binding"/>
    <property type="evidence" value="ECO:0007669"/>
    <property type="project" value="InterPro"/>
</dbReference>